<keyword evidence="4" id="KW-0418">Kinase</keyword>
<protein>
    <recommendedName>
        <fullName evidence="8">Protein kinase domain-containing protein</fullName>
    </recommendedName>
</protein>
<feature type="binding site" evidence="6">
    <location>
        <position position="98"/>
    </location>
    <ligand>
        <name>ATP</name>
        <dbReference type="ChEBI" id="CHEBI:30616"/>
    </ligand>
</feature>
<evidence type="ECO:0000313" key="10">
    <source>
        <dbReference type="Proteomes" id="UP001162131"/>
    </source>
</evidence>
<keyword evidence="10" id="KW-1185">Reference proteome</keyword>
<dbReference type="InterPro" id="IPR050538">
    <property type="entry name" value="MAP_kinase_kinase_kinase"/>
</dbReference>
<reference evidence="9" key="1">
    <citation type="submission" date="2021-09" db="EMBL/GenBank/DDBJ databases">
        <authorList>
            <consortium name="AG Swart"/>
            <person name="Singh M."/>
            <person name="Singh A."/>
            <person name="Seah K."/>
            <person name="Emmerich C."/>
        </authorList>
    </citation>
    <scope>NUCLEOTIDE SEQUENCE</scope>
    <source>
        <strain evidence="9">ATCC30299</strain>
    </source>
</reference>
<dbReference type="GO" id="GO:0004674">
    <property type="term" value="F:protein serine/threonine kinase activity"/>
    <property type="evidence" value="ECO:0007669"/>
    <property type="project" value="UniProtKB-KW"/>
</dbReference>
<evidence type="ECO:0000256" key="3">
    <source>
        <dbReference type="ARBA" id="ARBA00022741"/>
    </source>
</evidence>
<dbReference type="Gene3D" id="3.30.200.20">
    <property type="entry name" value="Phosphorylase Kinase, domain 1"/>
    <property type="match status" value="1"/>
</dbReference>
<dbReference type="Pfam" id="PF00069">
    <property type="entry name" value="Pkinase"/>
    <property type="match status" value="1"/>
</dbReference>
<dbReference type="PROSITE" id="PS00107">
    <property type="entry name" value="PROTEIN_KINASE_ATP"/>
    <property type="match status" value="1"/>
</dbReference>
<dbReference type="InterPro" id="IPR008271">
    <property type="entry name" value="Ser/Thr_kinase_AS"/>
</dbReference>
<dbReference type="GO" id="GO:0005524">
    <property type="term" value="F:ATP binding"/>
    <property type="evidence" value="ECO:0007669"/>
    <property type="project" value="UniProtKB-UniRule"/>
</dbReference>
<comment type="caution">
    <text evidence="9">The sequence shown here is derived from an EMBL/GenBank/DDBJ whole genome shotgun (WGS) entry which is preliminary data.</text>
</comment>
<evidence type="ECO:0000256" key="5">
    <source>
        <dbReference type="ARBA" id="ARBA00022840"/>
    </source>
</evidence>
<dbReference type="SMART" id="SM00220">
    <property type="entry name" value="S_TKc"/>
    <property type="match status" value="1"/>
</dbReference>
<proteinExistence type="inferred from homology"/>
<accession>A0AAU9IXX4</accession>
<dbReference type="Proteomes" id="UP001162131">
    <property type="component" value="Unassembled WGS sequence"/>
</dbReference>
<keyword evidence="3 6" id="KW-0547">Nucleotide-binding</keyword>
<evidence type="ECO:0000256" key="2">
    <source>
        <dbReference type="ARBA" id="ARBA00022679"/>
    </source>
</evidence>
<feature type="domain" description="Protein kinase" evidence="8">
    <location>
        <begin position="69"/>
        <end position="330"/>
    </location>
</feature>
<evidence type="ECO:0000256" key="4">
    <source>
        <dbReference type="ARBA" id="ARBA00022777"/>
    </source>
</evidence>
<keyword evidence="2" id="KW-0808">Transferase</keyword>
<dbReference type="InterPro" id="IPR017441">
    <property type="entry name" value="Protein_kinase_ATP_BS"/>
</dbReference>
<keyword evidence="5 6" id="KW-0067">ATP-binding</keyword>
<evidence type="ECO:0000256" key="7">
    <source>
        <dbReference type="RuleBase" id="RU000304"/>
    </source>
</evidence>
<sequence length="346" mass="39396">MGTACCTNRSSVRVADVQNIPQHPKENRSIDSNQHELLRRQKSQLFQSEGADSTFIEISTPRTGKLIKWKRGDLIGEGAYAKVYQCLNIETGELFAVKHFTLSDDIKKIEREFYNMKKEVSLLRDLNHKNIIKYYQTELSEDLNCIDVMLEYIPGGSLKQILQKYHHLEETIIKSYGKQLLEGLGYLHANGIVHRDLKSANVLISTKGVVKLTDFGSSKKFEDLDEQLSKSLKGSPYWMAPEVVRREGHTFSADIWSFGCLLIEMFNGSPPWSNYSRNAKEVLRMISAPDNFPDIPEQCSNSLHDLICKCLKRNPLARPTAKEILNHEFFVTDENLHDNSSTGLIG</sequence>
<organism evidence="9 10">
    <name type="scientific">Blepharisma stoltei</name>
    <dbReference type="NCBI Taxonomy" id="1481888"/>
    <lineage>
        <taxon>Eukaryota</taxon>
        <taxon>Sar</taxon>
        <taxon>Alveolata</taxon>
        <taxon>Ciliophora</taxon>
        <taxon>Postciliodesmatophora</taxon>
        <taxon>Heterotrichea</taxon>
        <taxon>Heterotrichida</taxon>
        <taxon>Blepharismidae</taxon>
        <taxon>Blepharisma</taxon>
    </lineage>
</organism>
<dbReference type="PANTHER" id="PTHR48016">
    <property type="entry name" value="MAP KINASE KINASE KINASE SSK2-RELATED-RELATED"/>
    <property type="match status" value="1"/>
</dbReference>
<dbReference type="InterPro" id="IPR011009">
    <property type="entry name" value="Kinase-like_dom_sf"/>
</dbReference>
<dbReference type="SUPFAM" id="SSF56112">
    <property type="entry name" value="Protein kinase-like (PK-like)"/>
    <property type="match status" value="1"/>
</dbReference>
<dbReference type="Gene3D" id="1.10.510.10">
    <property type="entry name" value="Transferase(Phosphotransferase) domain 1"/>
    <property type="match status" value="1"/>
</dbReference>
<name>A0AAU9IXX4_9CILI</name>
<dbReference type="PRINTS" id="PR00109">
    <property type="entry name" value="TYRKINASE"/>
</dbReference>
<gene>
    <name evidence="9" type="ORF">BSTOLATCC_MIC16649</name>
</gene>
<dbReference type="InterPro" id="IPR000719">
    <property type="entry name" value="Prot_kinase_dom"/>
</dbReference>
<evidence type="ECO:0000259" key="8">
    <source>
        <dbReference type="PROSITE" id="PS50011"/>
    </source>
</evidence>
<dbReference type="AlphaFoldDB" id="A0AAU9IXX4"/>
<dbReference type="EMBL" id="CAJZBQ010000016">
    <property type="protein sequence ID" value="CAG9316540.1"/>
    <property type="molecule type" value="Genomic_DNA"/>
</dbReference>
<comment type="similarity">
    <text evidence="7">Belongs to the protein kinase superfamily.</text>
</comment>
<dbReference type="CDD" id="cd06606">
    <property type="entry name" value="STKc_MAPKKK"/>
    <property type="match status" value="1"/>
</dbReference>
<evidence type="ECO:0000313" key="9">
    <source>
        <dbReference type="EMBL" id="CAG9316540.1"/>
    </source>
</evidence>
<keyword evidence="1 7" id="KW-0723">Serine/threonine-protein kinase</keyword>
<evidence type="ECO:0000256" key="6">
    <source>
        <dbReference type="PROSITE-ProRule" id="PRU10141"/>
    </source>
</evidence>
<dbReference type="PROSITE" id="PS50011">
    <property type="entry name" value="PROTEIN_KINASE_DOM"/>
    <property type="match status" value="1"/>
</dbReference>
<dbReference type="InterPro" id="IPR001245">
    <property type="entry name" value="Ser-Thr/Tyr_kinase_cat_dom"/>
</dbReference>
<evidence type="ECO:0000256" key="1">
    <source>
        <dbReference type="ARBA" id="ARBA00022527"/>
    </source>
</evidence>
<dbReference type="PROSITE" id="PS00108">
    <property type="entry name" value="PROTEIN_KINASE_ST"/>
    <property type="match status" value="1"/>
</dbReference>